<evidence type="ECO:0000256" key="4">
    <source>
        <dbReference type="ARBA" id="ARBA00022692"/>
    </source>
</evidence>
<dbReference type="GO" id="GO:0046872">
    <property type="term" value="F:metal ion binding"/>
    <property type="evidence" value="ECO:0007669"/>
    <property type="project" value="UniProtKB-KW"/>
</dbReference>
<dbReference type="OrthoDB" id="9783652at2"/>
<feature type="transmembrane region" description="Helical" evidence="8">
    <location>
        <begin position="6"/>
        <end position="29"/>
    </location>
</feature>
<keyword evidence="2" id="KW-1003">Cell membrane</keyword>
<dbReference type="Pfam" id="PF00953">
    <property type="entry name" value="Glycos_transf_4"/>
    <property type="match status" value="1"/>
</dbReference>
<dbReference type="PANTHER" id="PTHR22926:SF3">
    <property type="entry name" value="UNDECAPRENYL-PHOSPHATE ALPHA-N-ACETYLGLUCOSAMINYL 1-PHOSPHATE TRANSFERASE"/>
    <property type="match status" value="1"/>
</dbReference>
<keyword evidence="5 8" id="KW-1133">Transmembrane helix</keyword>
<sequence>MTQFLVPGLVALVLGLALPLAILPFLRWLGIVDVPGHRSSHTVPTVRGMGLATALAALLSLGVSAVMALVDVDRSVMTTVVVGMICSAALGWIEDYRGLPVRSRAGLQLLIGLAITSALTFVLGTPAWWIPVGMLAIAGYINVANFMDGLNGISGLHGFVVGAAYAYAGWATNLTWLVVCGIAIAGAFLAFLPWNLLGKRVFLGDTGSYFLGGAIACCAVGAFLSNIYVEYILSPLIIYLADTGFTLVKRIYRGEAWYQPHRQHVYQQLADLGFGHIGSALTVTAATVAVTIITVLALPFEVDGLMWMGLLVVCIVVLYLALPIIIGRILGRRR</sequence>
<feature type="transmembrane region" description="Helical" evidence="8">
    <location>
        <begin position="153"/>
        <end position="170"/>
    </location>
</feature>
<keyword evidence="3 9" id="KW-0808">Transferase</keyword>
<feature type="transmembrane region" description="Helical" evidence="8">
    <location>
        <begin position="76"/>
        <end position="93"/>
    </location>
</feature>
<feature type="transmembrane region" description="Helical" evidence="8">
    <location>
        <begin position="209"/>
        <end position="229"/>
    </location>
</feature>
<feature type="transmembrane region" description="Helical" evidence="8">
    <location>
        <begin position="176"/>
        <end position="197"/>
    </location>
</feature>
<evidence type="ECO:0000256" key="7">
    <source>
        <dbReference type="PIRSR" id="PIRSR600715-1"/>
    </source>
</evidence>
<dbReference type="GO" id="GO:0016780">
    <property type="term" value="F:phosphotransferase activity, for other substituted phosphate groups"/>
    <property type="evidence" value="ECO:0007669"/>
    <property type="project" value="InterPro"/>
</dbReference>
<comment type="cofactor">
    <cofactor evidence="7">
        <name>Mg(2+)</name>
        <dbReference type="ChEBI" id="CHEBI:18420"/>
    </cofactor>
</comment>
<evidence type="ECO:0000256" key="2">
    <source>
        <dbReference type="ARBA" id="ARBA00022475"/>
    </source>
</evidence>
<evidence type="ECO:0000313" key="10">
    <source>
        <dbReference type="Proteomes" id="UP000462152"/>
    </source>
</evidence>
<evidence type="ECO:0000256" key="3">
    <source>
        <dbReference type="ARBA" id="ARBA00022679"/>
    </source>
</evidence>
<evidence type="ECO:0000256" key="5">
    <source>
        <dbReference type="ARBA" id="ARBA00022989"/>
    </source>
</evidence>
<keyword evidence="10" id="KW-1185">Reference proteome</keyword>
<evidence type="ECO:0000313" key="9">
    <source>
        <dbReference type="EMBL" id="MUN54074.1"/>
    </source>
</evidence>
<dbReference type="EMBL" id="WOGT01000001">
    <property type="protein sequence ID" value="MUN54074.1"/>
    <property type="molecule type" value="Genomic_DNA"/>
</dbReference>
<dbReference type="Proteomes" id="UP000462152">
    <property type="component" value="Unassembled WGS sequence"/>
</dbReference>
<evidence type="ECO:0000256" key="1">
    <source>
        <dbReference type="ARBA" id="ARBA00004651"/>
    </source>
</evidence>
<keyword evidence="7" id="KW-0479">Metal-binding</keyword>
<comment type="subcellular location">
    <subcellularLocation>
        <location evidence="1">Cell membrane</location>
        <topology evidence="1">Multi-pass membrane protein</topology>
    </subcellularLocation>
</comment>
<name>A0A7K1LFV0_9MICC</name>
<feature type="binding site" evidence="7">
    <location>
        <position position="145"/>
    </location>
    <ligand>
        <name>Mg(2+)</name>
        <dbReference type="ChEBI" id="CHEBI:18420"/>
    </ligand>
</feature>
<proteinExistence type="predicted"/>
<evidence type="ECO:0000256" key="8">
    <source>
        <dbReference type="SAM" id="Phobius"/>
    </source>
</evidence>
<evidence type="ECO:0000256" key="6">
    <source>
        <dbReference type="ARBA" id="ARBA00023136"/>
    </source>
</evidence>
<accession>A0A7K1LFV0</accession>
<feature type="transmembrane region" description="Helical" evidence="8">
    <location>
        <begin position="304"/>
        <end position="326"/>
    </location>
</feature>
<dbReference type="GO" id="GO:0005886">
    <property type="term" value="C:plasma membrane"/>
    <property type="evidence" value="ECO:0007669"/>
    <property type="project" value="UniProtKB-SubCell"/>
</dbReference>
<keyword evidence="6 8" id="KW-0472">Membrane</keyword>
<dbReference type="CDD" id="cd06854">
    <property type="entry name" value="GT_WbpL_WbcO_like"/>
    <property type="match status" value="1"/>
</dbReference>
<feature type="transmembrane region" description="Helical" evidence="8">
    <location>
        <begin position="273"/>
        <end position="298"/>
    </location>
</feature>
<reference evidence="9 10" key="1">
    <citation type="submission" date="2019-12" db="EMBL/GenBank/DDBJ databases">
        <authorList>
            <person name="Li J."/>
            <person name="Shi Y."/>
            <person name="Xu G."/>
            <person name="Xiao D."/>
            <person name="Ran X."/>
        </authorList>
    </citation>
    <scope>NUCLEOTIDE SEQUENCE [LARGE SCALE GENOMIC DNA]</scope>
    <source>
        <strain evidence="9 10">JCM 15915</strain>
    </source>
</reference>
<dbReference type="GO" id="GO:0071555">
    <property type="term" value="P:cell wall organization"/>
    <property type="evidence" value="ECO:0007669"/>
    <property type="project" value="TreeGrafter"/>
</dbReference>
<feature type="binding site" evidence="7">
    <location>
        <position position="205"/>
    </location>
    <ligand>
        <name>Mg(2+)</name>
        <dbReference type="ChEBI" id="CHEBI:18420"/>
    </ligand>
</feature>
<dbReference type="InterPro" id="IPR000715">
    <property type="entry name" value="Glycosyl_transferase_4"/>
</dbReference>
<keyword evidence="7" id="KW-0460">Magnesium</keyword>
<dbReference type="GO" id="GO:0044038">
    <property type="term" value="P:cell wall macromolecule biosynthetic process"/>
    <property type="evidence" value="ECO:0007669"/>
    <property type="project" value="TreeGrafter"/>
</dbReference>
<gene>
    <name evidence="9" type="ORF">GMA10_02350</name>
</gene>
<comment type="caution">
    <text evidence="9">The sequence shown here is derived from an EMBL/GenBank/DDBJ whole genome shotgun (WGS) entry which is preliminary data.</text>
</comment>
<keyword evidence="4 8" id="KW-0812">Transmembrane</keyword>
<dbReference type="AlphaFoldDB" id="A0A7K1LFV0"/>
<feature type="transmembrane region" description="Helical" evidence="8">
    <location>
        <begin position="50"/>
        <end position="70"/>
    </location>
</feature>
<dbReference type="GO" id="GO:0009103">
    <property type="term" value="P:lipopolysaccharide biosynthetic process"/>
    <property type="evidence" value="ECO:0007669"/>
    <property type="project" value="TreeGrafter"/>
</dbReference>
<organism evidence="9 10">
    <name type="scientific">Rothia koreensis</name>
    <dbReference type="NCBI Taxonomy" id="592378"/>
    <lineage>
        <taxon>Bacteria</taxon>
        <taxon>Bacillati</taxon>
        <taxon>Actinomycetota</taxon>
        <taxon>Actinomycetes</taxon>
        <taxon>Micrococcales</taxon>
        <taxon>Micrococcaceae</taxon>
        <taxon>Rothia</taxon>
    </lineage>
</organism>
<feature type="transmembrane region" description="Helical" evidence="8">
    <location>
        <begin position="105"/>
        <end position="122"/>
    </location>
</feature>
<protein>
    <submittedName>
        <fullName evidence="9">UDP-phosphate glycosyltransferase</fullName>
    </submittedName>
</protein>
<dbReference type="PANTHER" id="PTHR22926">
    <property type="entry name" value="PHOSPHO-N-ACETYLMURAMOYL-PENTAPEPTIDE-TRANSFERASE"/>
    <property type="match status" value="1"/>
</dbReference>